<sequence>MESLTSTEFAEGLMHIESLRLRNFRCFGDEAQTISFDPALTAVVGANGAGKTAIIAALQKLFATRAEDRPPFDA</sequence>
<dbReference type="InterPro" id="IPR041685">
    <property type="entry name" value="AAA_GajA/Old/RecF-like"/>
</dbReference>
<proteinExistence type="predicted"/>
<accession>A0ABU0I9J0</accession>
<organism evidence="2 3">
    <name type="scientific">Rhizobium paknamense</name>
    <dbReference type="NCBI Taxonomy" id="1206817"/>
    <lineage>
        <taxon>Bacteria</taxon>
        <taxon>Pseudomonadati</taxon>
        <taxon>Pseudomonadota</taxon>
        <taxon>Alphaproteobacteria</taxon>
        <taxon>Hyphomicrobiales</taxon>
        <taxon>Rhizobiaceae</taxon>
        <taxon>Rhizobium/Agrobacterium group</taxon>
        <taxon>Rhizobium</taxon>
    </lineage>
</organism>
<dbReference type="Pfam" id="PF13175">
    <property type="entry name" value="AAA_15"/>
    <property type="match status" value="1"/>
</dbReference>
<dbReference type="Proteomes" id="UP001235269">
    <property type="component" value="Unassembled WGS sequence"/>
</dbReference>
<dbReference type="RefSeq" id="WP_377238706.1">
    <property type="nucleotide sequence ID" value="NZ_JBHLZZ010000029.1"/>
</dbReference>
<feature type="domain" description="Endonuclease GajA/Old nuclease/RecF-like AAA" evidence="1">
    <location>
        <begin position="14"/>
        <end position="65"/>
    </location>
</feature>
<dbReference type="PANTHER" id="PTHR32182:SF22">
    <property type="entry name" value="ATP-DEPENDENT ENDONUCLEASE, OLD FAMILY-RELATED"/>
    <property type="match status" value="1"/>
</dbReference>
<keyword evidence="3" id="KW-1185">Reference proteome</keyword>
<name>A0ABU0I9J0_9HYPH</name>
<dbReference type="InterPro" id="IPR027417">
    <property type="entry name" value="P-loop_NTPase"/>
</dbReference>
<evidence type="ECO:0000259" key="1">
    <source>
        <dbReference type="Pfam" id="PF13175"/>
    </source>
</evidence>
<dbReference type="SUPFAM" id="SSF52540">
    <property type="entry name" value="P-loop containing nucleoside triphosphate hydrolases"/>
    <property type="match status" value="1"/>
</dbReference>
<comment type="caution">
    <text evidence="2">The sequence shown here is derived from an EMBL/GenBank/DDBJ whole genome shotgun (WGS) entry which is preliminary data.</text>
</comment>
<reference evidence="2 3" key="1">
    <citation type="submission" date="2023-07" db="EMBL/GenBank/DDBJ databases">
        <title>Genomic Encyclopedia of Type Strains, Phase IV (KMG-IV): sequencing the most valuable type-strain genomes for metagenomic binning, comparative biology and taxonomic classification.</title>
        <authorList>
            <person name="Goeker M."/>
        </authorList>
    </citation>
    <scope>NUCLEOTIDE SEQUENCE [LARGE SCALE GENOMIC DNA]</scope>
    <source>
        <strain evidence="2 3">DSM 100301</strain>
    </source>
</reference>
<gene>
    <name evidence="2" type="ORF">QO005_001217</name>
</gene>
<evidence type="ECO:0000313" key="3">
    <source>
        <dbReference type="Proteomes" id="UP001235269"/>
    </source>
</evidence>
<dbReference type="Gene3D" id="3.40.50.300">
    <property type="entry name" value="P-loop containing nucleotide triphosphate hydrolases"/>
    <property type="match status" value="1"/>
</dbReference>
<dbReference type="EMBL" id="JAUSWH010000003">
    <property type="protein sequence ID" value="MDQ0454887.1"/>
    <property type="molecule type" value="Genomic_DNA"/>
</dbReference>
<evidence type="ECO:0000313" key="2">
    <source>
        <dbReference type="EMBL" id="MDQ0454887.1"/>
    </source>
</evidence>
<dbReference type="PANTHER" id="PTHR32182">
    <property type="entry name" value="DNA REPLICATION AND REPAIR PROTEIN RECF"/>
    <property type="match status" value="1"/>
</dbReference>
<protein>
    <submittedName>
        <fullName evidence="2">Chromosome segregation ATPase</fullName>
    </submittedName>
</protein>